<organism evidence="2 3">
    <name type="scientific">Nonomuraea africana</name>
    <dbReference type="NCBI Taxonomy" id="46171"/>
    <lineage>
        <taxon>Bacteria</taxon>
        <taxon>Bacillati</taxon>
        <taxon>Actinomycetota</taxon>
        <taxon>Actinomycetes</taxon>
        <taxon>Streptosporangiales</taxon>
        <taxon>Streptosporangiaceae</taxon>
        <taxon>Nonomuraea</taxon>
    </lineage>
</organism>
<name>A0ABR9KYC9_9ACTN</name>
<accession>A0ABR9KYC9</accession>
<dbReference type="GO" id="GO:0006508">
    <property type="term" value="P:proteolysis"/>
    <property type="evidence" value="ECO:0007669"/>
    <property type="project" value="UniProtKB-KW"/>
</dbReference>
<evidence type="ECO:0000313" key="3">
    <source>
        <dbReference type="Proteomes" id="UP000661607"/>
    </source>
</evidence>
<feature type="transmembrane region" description="Helical" evidence="1">
    <location>
        <begin position="51"/>
        <end position="68"/>
    </location>
</feature>
<dbReference type="EMBL" id="JADBEF010000002">
    <property type="protein sequence ID" value="MBE1566608.1"/>
    <property type="molecule type" value="Genomic_DNA"/>
</dbReference>
<evidence type="ECO:0000256" key="1">
    <source>
        <dbReference type="SAM" id="Phobius"/>
    </source>
</evidence>
<dbReference type="Proteomes" id="UP000661607">
    <property type="component" value="Unassembled WGS sequence"/>
</dbReference>
<keyword evidence="2" id="KW-0645">Protease</keyword>
<sequence>MDFDPNELVEQPDPAAYWRRVQRDIAGLGLLILGALLTVVAAFVWEPIVGLALLGGYLMVAGGFLASGRTS</sequence>
<dbReference type="GO" id="GO:0008233">
    <property type="term" value="F:peptidase activity"/>
    <property type="evidence" value="ECO:0007669"/>
    <property type="project" value="UniProtKB-KW"/>
</dbReference>
<reference evidence="2 3" key="1">
    <citation type="submission" date="2020-10" db="EMBL/GenBank/DDBJ databases">
        <title>Sequencing the genomes of 1000 actinobacteria strains.</title>
        <authorList>
            <person name="Klenk H.-P."/>
        </authorList>
    </citation>
    <scope>NUCLEOTIDE SEQUENCE [LARGE SCALE GENOMIC DNA]</scope>
    <source>
        <strain evidence="2 3">DSM 43748</strain>
    </source>
</reference>
<gene>
    <name evidence="2" type="ORF">H4W81_009480</name>
</gene>
<dbReference type="RefSeq" id="WP_192781608.1">
    <property type="nucleotide sequence ID" value="NZ_BAAASY010000032.1"/>
</dbReference>
<feature type="transmembrane region" description="Helical" evidence="1">
    <location>
        <begin position="25"/>
        <end position="45"/>
    </location>
</feature>
<comment type="caution">
    <text evidence="2">The sequence shown here is derived from an EMBL/GenBank/DDBJ whole genome shotgun (WGS) entry which is preliminary data.</text>
</comment>
<keyword evidence="1" id="KW-0812">Transmembrane</keyword>
<keyword evidence="2" id="KW-0378">Hydrolase</keyword>
<keyword evidence="3" id="KW-1185">Reference proteome</keyword>
<protein>
    <submittedName>
        <fullName evidence="2">Membrane-bound ClpP family serine protease</fullName>
    </submittedName>
</protein>
<keyword evidence="1" id="KW-1133">Transmembrane helix</keyword>
<proteinExistence type="predicted"/>
<evidence type="ECO:0000313" key="2">
    <source>
        <dbReference type="EMBL" id="MBE1566608.1"/>
    </source>
</evidence>
<keyword evidence="1" id="KW-0472">Membrane</keyword>